<keyword evidence="2 5" id="KW-0812">Transmembrane</keyword>
<evidence type="ECO:0000256" key="5">
    <source>
        <dbReference type="SAM" id="Phobius"/>
    </source>
</evidence>
<evidence type="ECO:0000256" key="1">
    <source>
        <dbReference type="ARBA" id="ARBA00004141"/>
    </source>
</evidence>
<accession>A0A7K3WLF7</accession>
<feature type="transmembrane region" description="Helical" evidence="5">
    <location>
        <begin position="94"/>
        <end position="111"/>
    </location>
</feature>
<feature type="transmembrane region" description="Helical" evidence="5">
    <location>
        <begin position="66"/>
        <end position="82"/>
    </location>
</feature>
<evidence type="ECO:0000256" key="2">
    <source>
        <dbReference type="ARBA" id="ARBA00022692"/>
    </source>
</evidence>
<feature type="transmembrane region" description="Helical" evidence="5">
    <location>
        <begin position="43"/>
        <end position="60"/>
    </location>
</feature>
<gene>
    <name evidence="6" type="ORF">G3O08_02435</name>
</gene>
<dbReference type="Proteomes" id="UP000486602">
    <property type="component" value="Unassembled WGS sequence"/>
</dbReference>
<evidence type="ECO:0000256" key="4">
    <source>
        <dbReference type="ARBA" id="ARBA00023136"/>
    </source>
</evidence>
<evidence type="ECO:0008006" key="8">
    <source>
        <dbReference type="Google" id="ProtNLM"/>
    </source>
</evidence>
<sequence>MEDLTKLVQIAVAISVAYVWVFRFHNVVKEFKEFGLSDLTRNFVGAAKIALATLLVAGIWYSSLVFIPAVLMGLFMIGAQYFHFKVKNPFIKRLPSLILLILCAFLALESIQ</sequence>
<organism evidence="6 7">
    <name type="scientific">Cryomorpha ignava</name>
    <dbReference type="NCBI Taxonomy" id="101383"/>
    <lineage>
        <taxon>Bacteria</taxon>
        <taxon>Pseudomonadati</taxon>
        <taxon>Bacteroidota</taxon>
        <taxon>Flavobacteriia</taxon>
        <taxon>Flavobacteriales</taxon>
        <taxon>Cryomorphaceae</taxon>
        <taxon>Cryomorpha</taxon>
    </lineage>
</organism>
<dbReference type="InterPro" id="IPR032808">
    <property type="entry name" value="DoxX"/>
</dbReference>
<keyword evidence="7" id="KW-1185">Reference proteome</keyword>
<dbReference type="AlphaFoldDB" id="A0A7K3WLF7"/>
<dbReference type="EMBL" id="JAAGVY010000002">
    <property type="protein sequence ID" value="NEN22358.1"/>
    <property type="molecule type" value="Genomic_DNA"/>
</dbReference>
<proteinExistence type="predicted"/>
<feature type="transmembrane region" description="Helical" evidence="5">
    <location>
        <begin position="6"/>
        <end position="22"/>
    </location>
</feature>
<comment type="subcellular location">
    <subcellularLocation>
        <location evidence="1">Membrane</location>
        <topology evidence="1">Multi-pass membrane protein</topology>
    </subcellularLocation>
</comment>
<evidence type="ECO:0000313" key="6">
    <source>
        <dbReference type="EMBL" id="NEN22358.1"/>
    </source>
</evidence>
<keyword evidence="4 5" id="KW-0472">Membrane</keyword>
<reference evidence="6 7" key="1">
    <citation type="submission" date="2020-02" db="EMBL/GenBank/DDBJ databases">
        <title>Out from the shadows clarifying the taxonomy of the family Cryomorphaceae and related taxa by utilizing the GTDB taxonomic framework.</title>
        <authorList>
            <person name="Bowman J.P."/>
        </authorList>
    </citation>
    <scope>NUCLEOTIDE SEQUENCE [LARGE SCALE GENOMIC DNA]</scope>
    <source>
        <strain evidence="6 7">QSSC 1-22</strain>
    </source>
</reference>
<dbReference type="Pfam" id="PF13564">
    <property type="entry name" value="DoxX_2"/>
    <property type="match status" value="1"/>
</dbReference>
<dbReference type="GO" id="GO:0016020">
    <property type="term" value="C:membrane"/>
    <property type="evidence" value="ECO:0007669"/>
    <property type="project" value="UniProtKB-SubCell"/>
</dbReference>
<name>A0A7K3WLF7_9FLAO</name>
<evidence type="ECO:0000256" key="3">
    <source>
        <dbReference type="ARBA" id="ARBA00022989"/>
    </source>
</evidence>
<dbReference type="RefSeq" id="WP_163283063.1">
    <property type="nucleotide sequence ID" value="NZ_JAAGVY010000002.1"/>
</dbReference>
<keyword evidence="3 5" id="KW-1133">Transmembrane helix</keyword>
<evidence type="ECO:0000313" key="7">
    <source>
        <dbReference type="Proteomes" id="UP000486602"/>
    </source>
</evidence>
<comment type="caution">
    <text evidence="6">The sequence shown here is derived from an EMBL/GenBank/DDBJ whole genome shotgun (WGS) entry which is preliminary data.</text>
</comment>
<protein>
    <recommendedName>
        <fullName evidence="8">DoxX family protein</fullName>
    </recommendedName>
</protein>